<evidence type="ECO:0000256" key="2">
    <source>
        <dbReference type="ARBA" id="ARBA00022631"/>
    </source>
</evidence>
<proteinExistence type="predicted"/>
<dbReference type="GO" id="GO:0006144">
    <property type="term" value="P:purine nucleobase metabolic process"/>
    <property type="evidence" value="ECO:0007669"/>
    <property type="project" value="UniProtKB-KW"/>
</dbReference>
<gene>
    <name evidence="5" type="ORF">FBZ90_109214</name>
</gene>
<dbReference type="InterPro" id="IPR007247">
    <property type="entry name" value="Ureidogly_lyase"/>
</dbReference>
<keyword evidence="6" id="KW-1185">Reference proteome</keyword>
<organism evidence="5 6">
    <name type="scientific">Nitrospirillum amazonense</name>
    <dbReference type="NCBI Taxonomy" id="28077"/>
    <lineage>
        <taxon>Bacteria</taxon>
        <taxon>Pseudomonadati</taxon>
        <taxon>Pseudomonadota</taxon>
        <taxon>Alphaproteobacteria</taxon>
        <taxon>Rhodospirillales</taxon>
        <taxon>Azospirillaceae</taxon>
        <taxon>Nitrospirillum</taxon>
    </lineage>
</organism>
<dbReference type="SUPFAM" id="SSF51182">
    <property type="entry name" value="RmlC-like cupins"/>
    <property type="match status" value="1"/>
</dbReference>
<dbReference type="Pfam" id="PF04115">
    <property type="entry name" value="Ureidogly_lyase"/>
    <property type="match status" value="1"/>
</dbReference>
<sequence>MIQAAPAPAGVVTLTVEPATPQALAAFGRILGRAADVKPVPVDFYKGRVLMRYPVDFACEHPVDVSLATVDTRPSEVRFMERHFQHTQTFIPLAGKPFVVVMAPPSDGDMPDLAQARAFLFDGSAGFTLHLGTWHEFPFAVEDATDVVVILSSQTGYDLHQRDAVTDEAFGPDLDKKDILARTGTLIRFVPPAARA</sequence>
<comment type="catalytic activity">
    <reaction evidence="4">
        <text>(S)-ureidoglycolate = urea + glyoxylate</text>
        <dbReference type="Rhea" id="RHEA:11304"/>
        <dbReference type="ChEBI" id="CHEBI:16199"/>
        <dbReference type="ChEBI" id="CHEBI:36655"/>
        <dbReference type="ChEBI" id="CHEBI:57296"/>
        <dbReference type="EC" id="4.3.2.3"/>
    </reaction>
</comment>
<comment type="caution">
    <text evidence="5">The sequence shown here is derived from an EMBL/GenBank/DDBJ whole genome shotgun (WGS) entry which is preliminary data.</text>
</comment>
<comment type="subunit">
    <text evidence="1">Homodimer.</text>
</comment>
<protein>
    <submittedName>
        <fullName evidence="5">Ureidoglycolate lyase</fullName>
    </submittedName>
</protein>
<evidence type="ECO:0000256" key="4">
    <source>
        <dbReference type="ARBA" id="ARBA00047684"/>
    </source>
</evidence>
<evidence type="ECO:0000256" key="1">
    <source>
        <dbReference type="ARBA" id="ARBA00011738"/>
    </source>
</evidence>
<name>A0A560H380_9PROT</name>
<dbReference type="RefSeq" id="WP_145733819.1">
    <property type="nucleotide sequence ID" value="NZ_VITR01000009.1"/>
</dbReference>
<dbReference type="InterPro" id="IPR047233">
    <property type="entry name" value="UAH_cupin"/>
</dbReference>
<dbReference type="PANTHER" id="PTHR21221:SF1">
    <property type="entry name" value="UREIDOGLYCOLATE LYASE"/>
    <property type="match status" value="1"/>
</dbReference>
<evidence type="ECO:0000313" key="6">
    <source>
        <dbReference type="Proteomes" id="UP000315751"/>
    </source>
</evidence>
<dbReference type="AlphaFoldDB" id="A0A560H380"/>
<dbReference type="PANTHER" id="PTHR21221">
    <property type="entry name" value="UREIDOGLYCOLATE HYDROLASE"/>
    <property type="match status" value="1"/>
</dbReference>
<keyword evidence="2" id="KW-0659">Purine metabolism</keyword>
<accession>A0A560H380</accession>
<dbReference type="GO" id="GO:0050385">
    <property type="term" value="F:ureidoglycolate lyase activity"/>
    <property type="evidence" value="ECO:0007669"/>
    <property type="project" value="UniProtKB-EC"/>
</dbReference>
<dbReference type="Gene3D" id="2.60.120.480">
    <property type="entry name" value="Ureidoglycolate hydrolase"/>
    <property type="match status" value="1"/>
</dbReference>
<dbReference type="EMBL" id="VITR01000009">
    <property type="protein sequence ID" value="TWB40611.1"/>
    <property type="molecule type" value="Genomic_DNA"/>
</dbReference>
<reference evidence="5 6" key="1">
    <citation type="submission" date="2019-06" db="EMBL/GenBank/DDBJ databases">
        <title>Genomic Encyclopedia of Type Strains, Phase IV (KMG-V): Genome sequencing to study the core and pangenomes of soil and plant-associated prokaryotes.</title>
        <authorList>
            <person name="Whitman W."/>
        </authorList>
    </citation>
    <scope>NUCLEOTIDE SEQUENCE [LARGE SCALE GENOMIC DNA]</scope>
    <source>
        <strain evidence="5 6">BR 11622</strain>
    </source>
</reference>
<dbReference type="InterPro" id="IPR011051">
    <property type="entry name" value="RmlC_Cupin_sf"/>
</dbReference>
<dbReference type="Proteomes" id="UP000315751">
    <property type="component" value="Unassembled WGS sequence"/>
</dbReference>
<dbReference type="OrthoDB" id="9804602at2"/>
<dbReference type="InterPro" id="IPR024060">
    <property type="entry name" value="Ureidoglycolate_lyase_dom_sf"/>
</dbReference>
<dbReference type="CDD" id="cd20298">
    <property type="entry name" value="cupin_UAH"/>
    <property type="match status" value="1"/>
</dbReference>
<dbReference type="GO" id="GO:0000256">
    <property type="term" value="P:allantoin catabolic process"/>
    <property type="evidence" value="ECO:0007669"/>
    <property type="project" value="InterPro"/>
</dbReference>
<evidence type="ECO:0000256" key="3">
    <source>
        <dbReference type="ARBA" id="ARBA00023239"/>
    </source>
</evidence>
<evidence type="ECO:0000313" key="5">
    <source>
        <dbReference type="EMBL" id="TWB40611.1"/>
    </source>
</evidence>
<keyword evidence="3 5" id="KW-0456">Lyase</keyword>
<dbReference type="GO" id="GO:0004848">
    <property type="term" value="F:ureidoglycolate hydrolase activity"/>
    <property type="evidence" value="ECO:0007669"/>
    <property type="project" value="InterPro"/>
</dbReference>